<dbReference type="Pfam" id="PF02272">
    <property type="entry name" value="DHHA1"/>
    <property type="match status" value="1"/>
</dbReference>
<evidence type="ECO:0000313" key="9">
    <source>
        <dbReference type="EMBL" id="SLM19280.1"/>
    </source>
</evidence>
<feature type="domain" description="DDH" evidence="6">
    <location>
        <begin position="77"/>
        <end position="223"/>
    </location>
</feature>
<dbReference type="SUPFAM" id="SSF64182">
    <property type="entry name" value="DHH phosphoesterases"/>
    <property type="match status" value="2"/>
</dbReference>
<comment type="similarity">
    <text evidence="1">Belongs to the RecJ family.</text>
</comment>
<sequence length="727" mass="80618">MKWTKKEIDPALVRTIAHRYQVDALTASIFVRRNLIEPEQIQFYLEDDLQLLHNPFLFTSMEDAIDRLIMAREEEEKVLVFGDSDTDGITSTVLMTDALKNFGLEVFQKVPEGEEPYGLSKAAVDSAEENGISLIITVDCGISNHEEVVYAQQQGIDVIIADHHHLQAQTPPEAIAVLDPKLPDCGYPFSDLSGCGVSLKLAHALAIARLGMYKEPLALLYAGKTAEAETNSPAENGASETKSASSLVLEAVKLDNLIETSRLRLLSDSEGSFPADTLEKLEKFLRGRVIISWNKKEINDFFRNQFNGSADLDVMDLSQLASTFWPGMAKSSFAELAQASRLKKYARGVHTAADTLKNIFNAYVLQALQTQGLLTGRMFQLAALGTIADLMPLKDENRLIVRRGMEGINTAPTDGIRELKLSLNLARPLGATEIAWQITPTINAAGRLGTPSLALNLLQADTIEHAIEAASKLVQANNERRRLGTEGWEIIRDRLNESLEKSGGKFAVAGSAEIKSGITGLLASRAANMMKVPVIVAVFKANGTCTGSIRGGAAFPLTRLLAYCADLFLDYGGHDSAAGFTLKADQWQVFLDRLYEFMYRTEFSTEEPEISIDAELPHAYVTPDLLHLCHHFEPFGEENDPLVFCSKKVPMVDAQVVGKNGKNHLKLTLNFGTYKWPAMLWDGAERLERDFSFRNNDKVDILYKVTTNYWNGEERPQLELYDIHRTE</sequence>
<evidence type="ECO:0000259" key="8">
    <source>
        <dbReference type="Pfam" id="PF17768"/>
    </source>
</evidence>
<keyword evidence="4" id="KW-0378">Hydrolase</keyword>
<dbReference type="Gene3D" id="3.90.1640.30">
    <property type="match status" value="2"/>
</dbReference>
<evidence type="ECO:0000259" key="6">
    <source>
        <dbReference type="Pfam" id="PF01368"/>
    </source>
</evidence>
<accession>A0A3P3XSP2</accession>
<evidence type="ECO:0000259" key="7">
    <source>
        <dbReference type="Pfam" id="PF02272"/>
    </source>
</evidence>
<dbReference type="InterPro" id="IPR004610">
    <property type="entry name" value="RecJ"/>
</dbReference>
<evidence type="ECO:0000256" key="1">
    <source>
        <dbReference type="ARBA" id="ARBA00005915"/>
    </source>
</evidence>
<dbReference type="InterPro" id="IPR001667">
    <property type="entry name" value="DDH_dom"/>
</dbReference>
<feature type="domain" description="RecJ OB" evidence="8">
    <location>
        <begin position="612"/>
        <end position="722"/>
    </location>
</feature>
<dbReference type="AlphaFoldDB" id="A0A3P3XSP2"/>
<dbReference type="InterPro" id="IPR041122">
    <property type="entry name" value="RecJ_OB"/>
</dbReference>
<dbReference type="GO" id="GO:0006310">
    <property type="term" value="P:DNA recombination"/>
    <property type="evidence" value="ECO:0007669"/>
    <property type="project" value="InterPro"/>
</dbReference>
<dbReference type="PANTHER" id="PTHR30255:SF2">
    <property type="entry name" value="SINGLE-STRANDED-DNA-SPECIFIC EXONUCLEASE RECJ"/>
    <property type="match status" value="1"/>
</dbReference>
<keyword evidence="5 9" id="KW-0269">Exonuclease</keyword>
<organism evidence="9">
    <name type="scientific">uncultured spirochete</name>
    <dbReference type="NCBI Taxonomy" id="156406"/>
    <lineage>
        <taxon>Bacteria</taxon>
        <taxon>Pseudomonadati</taxon>
        <taxon>Spirochaetota</taxon>
        <taxon>Spirochaetia</taxon>
        <taxon>Spirochaetales</taxon>
        <taxon>environmental samples</taxon>
    </lineage>
</organism>
<dbReference type="Gene3D" id="2.40.50.460">
    <property type="match status" value="1"/>
</dbReference>
<feature type="domain" description="DHHA1" evidence="7">
    <location>
        <begin position="504"/>
        <end position="598"/>
    </location>
</feature>
<dbReference type="InterPro" id="IPR051673">
    <property type="entry name" value="SSDNA_exonuclease_RecJ"/>
</dbReference>
<protein>
    <recommendedName>
        <fullName evidence="2">Single-stranded-DNA-specific exonuclease RecJ</fullName>
    </recommendedName>
</protein>
<dbReference type="NCBIfam" id="TIGR00644">
    <property type="entry name" value="recJ"/>
    <property type="match status" value="1"/>
</dbReference>
<dbReference type="Pfam" id="PF17768">
    <property type="entry name" value="RecJ_OB"/>
    <property type="match status" value="1"/>
</dbReference>
<dbReference type="InterPro" id="IPR038763">
    <property type="entry name" value="DHH_sf"/>
</dbReference>
<evidence type="ECO:0000256" key="5">
    <source>
        <dbReference type="ARBA" id="ARBA00022839"/>
    </source>
</evidence>
<dbReference type="GO" id="GO:0003676">
    <property type="term" value="F:nucleic acid binding"/>
    <property type="evidence" value="ECO:0007669"/>
    <property type="project" value="InterPro"/>
</dbReference>
<dbReference type="PANTHER" id="PTHR30255">
    <property type="entry name" value="SINGLE-STRANDED-DNA-SPECIFIC EXONUCLEASE RECJ"/>
    <property type="match status" value="1"/>
</dbReference>
<evidence type="ECO:0000256" key="2">
    <source>
        <dbReference type="ARBA" id="ARBA00019841"/>
    </source>
</evidence>
<dbReference type="GO" id="GO:0006281">
    <property type="term" value="P:DNA repair"/>
    <property type="evidence" value="ECO:0007669"/>
    <property type="project" value="InterPro"/>
</dbReference>
<keyword evidence="3" id="KW-0540">Nuclease</keyword>
<gene>
    <name evidence="9" type="ORF">SPIRO4BDMA_50795</name>
</gene>
<proteinExistence type="inferred from homology"/>
<evidence type="ECO:0000256" key="3">
    <source>
        <dbReference type="ARBA" id="ARBA00022722"/>
    </source>
</evidence>
<dbReference type="GO" id="GO:0008409">
    <property type="term" value="F:5'-3' exonuclease activity"/>
    <property type="evidence" value="ECO:0007669"/>
    <property type="project" value="InterPro"/>
</dbReference>
<dbReference type="Pfam" id="PF01368">
    <property type="entry name" value="DHH"/>
    <property type="match status" value="1"/>
</dbReference>
<dbReference type="InterPro" id="IPR003156">
    <property type="entry name" value="DHHA1_dom"/>
</dbReference>
<name>A0A3P3XSP2_9SPIR</name>
<dbReference type="EMBL" id="FWDO01000005">
    <property type="protein sequence ID" value="SLM19280.1"/>
    <property type="molecule type" value="Genomic_DNA"/>
</dbReference>
<evidence type="ECO:0000256" key="4">
    <source>
        <dbReference type="ARBA" id="ARBA00022801"/>
    </source>
</evidence>
<reference evidence="9" key="1">
    <citation type="submission" date="2017-02" db="EMBL/GenBank/DDBJ databases">
        <authorList>
            <person name="Regsiter A."/>
            <person name="William W."/>
        </authorList>
    </citation>
    <scope>NUCLEOTIDE SEQUENCE</scope>
    <source>
        <strain evidence="9">BdmA 4</strain>
    </source>
</reference>